<proteinExistence type="predicted"/>
<dbReference type="RefSeq" id="WP_169362177.1">
    <property type="nucleotide sequence ID" value="NZ_JAAVJL010000001.1"/>
</dbReference>
<keyword evidence="1" id="KW-1133">Transmembrane helix</keyword>
<organism evidence="2 4">
    <name type="scientific">Pseudanabaena yagii GIHE-NHR1</name>
    <dbReference type="NCBI Taxonomy" id="2722753"/>
    <lineage>
        <taxon>Bacteria</taxon>
        <taxon>Bacillati</taxon>
        <taxon>Cyanobacteriota</taxon>
        <taxon>Cyanophyceae</taxon>
        <taxon>Pseudanabaenales</taxon>
        <taxon>Pseudanabaenaceae</taxon>
        <taxon>Pseudanabaena</taxon>
        <taxon>Pseudanabaena yagii</taxon>
    </lineage>
</organism>
<evidence type="ECO:0000313" key="2">
    <source>
        <dbReference type="EMBL" id="NMF57103.1"/>
    </source>
</evidence>
<dbReference type="EMBL" id="JAAVJL010000001">
    <property type="protein sequence ID" value="NMF57103.1"/>
    <property type="molecule type" value="Genomic_DNA"/>
</dbReference>
<keyword evidence="4" id="KW-1185">Reference proteome</keyword>
<gene>
    <name evidence="2" type="ORF">HC246_03500</name>
    <name evidence="3" type="ORF">HC246_07575</name>
</gene>
<protein>
    <submittedName>
        <fullName evidence="2">Uncharacterized protein</fullName>
    </submittedName>
</protein>
<feature type="transmembrane region" description="Helical" evidence="1">
    <location>
        <begin position="53"/>
        <end position="80"/>
    </location>
</feature>
<evidence type="ECO:0000256" key="1">
    <source>
        <dbReference type="SAM" id="Phobius"/>
    </source>
</evidence>
<evidence type="ECO:0000313" key="4">
    <source>
        <dbReference type="Proteomes" id="UP000738376"/>
    </source>
</evidence>
<dbReference type="EMBL" id="JAAVJL010000001">
    <property type="protein sequence ID" value="NMF57882.1"/>
    <property type="molecule type" value="Genomic_DNA"/>
</dbReference>
<keyword evidence="1" id="KW-0472">Membrane</keyword>
<sequence>MDTKLTEKQFKTNRLILLGAGASTAGGAITLFGEPSNAQSTASTAITQMNTDAAAIGTLVGVIQPIAVAAVVFAAAALLFKRYLYS</sequence>
<name>A0ABX1LP66_9CYAN</name>
<feature type="transmembrane region" description="Helical" evidence="1">
    <location>
        <begin position="12"/>
        <end position="33"/>
    </location>
</feature>
<accession>A0ABX1LP66</accession>
<dbReference type="Proteomes" id="UP000738376">
    <property type="component" value="Unassembled WGS sequence"/>
</dbReference>
<keyword evidence="1" id="KW-0812">Transmembrane</keyword>
<comment type="caution">
    <text evidence="2">The sequence shown here is derived from an EMBL/GenBank/DDBJ whole genome shotgun (WGS) entry which is preliminary data.</text>
</comment>
<evidence type="ECO:0000313" key="3">
    <source>
        <dbReference type="EMBL" id="NMF57882.1"/>
    </source>
</evidence>
<reference evidence="2 4" key="1">
    <citation type="submission" date="2020-03" db="EMBL/GenBank/DDBJ databases">
        <title>Draft Genome Sequence of 2-Methylisoborneol Producing Pseudanabaena yagii Strain GIHE-NHR1 Isolated from North Han River in South Korea.</title>
        <authorList>
            <person name="Jeong J."/>
        </authorList>
    </citation>
    <scope>NUCLEOTIDE SEQUENCE [LARGE SCALE GENOMIC DNA]</scope>
    <source>
        <strain evidence="2 4">GIHE-NHR1</strain>
    </source>
</reference>